<evidence type="ECO:0000313" key="2">
    <source>
        <dbReference type="EMBL" id="GMG81827.1"/>
    </source>
</evidence>
<keyword evidence="1" id="KW-0812">Transmembrane</keyword>
<evidence type="ECO:0000256" key="1">
    <source>
        <dbReference type="SAM" id="Phobius"/>
    </source>
</evidence>
<keyword evidence="3" id="KW-1185">Reference proteome</keyword>
<sequence length="46" mass="5114">MQRDHELHKRRRGRNLGVLAVLLGFAALLFIVTIVKMGGNSANPWG</sequence>
<dbReference type="EMBL" id="BSYI01000006">
    <property type="protein sequence ID" value="GMG81827.1"/>
    <property type="molecule type" value="Genomic_DNA"/>
</dbReference>
<accession>A0ABQ6LEQ3</accession>
<keyword evidence="1" id="KW-0472">Membrane</keyword>
<organism evidence="2 3">
    <name type="scientific">Paralimibaculum aggregatum</name>
    <dbReference type="NCBI Taxonomy" id="3036245"/>
    <lineage>
        <taxon>Bacteria</taxon>
        <taxon>Pseudomonadati</taxon>
        <taxon>Pseudomonadota</taxon>
        <taxon>Alphaproteobacteria</taxon>
        <taxon>Rhodobacterales</taxon>
        <taxon>Paracoccaceae</taxon>
        <taxon>Paralimibaculum</taxon>
    </lineage>
</organism>
<feature type="transmembrane region" description="Helical" evidence="1">
    <location>
        <begin position="16"/>
        <end position="35"/>
    </location>
</feature>
<protein>
    <recommendedName>
        <fullName evidence="4">Cytochrome C oxidase assembly protein</fullName>
    </recommendedName>
</protein>
<proteinExistence type="predicted"/>
<comment type="caution">
    <text evidence="2">The sequence shown here is derived from an EMBL/GenBank/DDBJ whole genome shotgun (WGS) entry which is preliminary data.</text>
</comment>
<gene>
    <name evidence="2" type="ORF">LNKW23_10400</name>
</gene>
<dbReference type="RefSeq" id="WP_285670550.1">
    <property type="nucleotide sequence ID" value="NZ_BSYI01000006.1"/>
</dbReference>
<dbReference type="Proteomes" id="UP001239909">
    <property type="component" value="Unassembled WGS sequence"/>
</dbReference>
<keyword evidence="1" id="KW-1133">Transmembrane helix</keyword>
<reference evidence="2 3" key="1">
    <citation type="submission" date="2023-04" db="EMBL/GenBank/DDBJ databases">
        <title>Marinoamorphus aggregata gen. nov., sp. Nov., isolate from tissue of brittle star Ophioplocus japonicus.</title>
        <authorList>
            <person name="Kawano K."/>
            <person name="Sawayama S."/>
            <person name="Nakagawa S."/>
        </authorList>
    </citation>
    <scope>NUCLEOTIDE SEQUENCE [LARGE SCALE GENOMIC DNA]</scope>
    <source>
        <strain evidence="2 3">NKW23</strain>
    </source>
</reference>
<name>A0ABQ6LEQ3_9RHOB</name>
<evidence type="ECO:0008006" key="4">
    <source>
        <dbReference type="Google" id="ProtNLM"/>
    </source>
</evidence>
<evidence type="ECO:0000313" key="3">
    <source>
        <dbReference type="Proteomes" id="UP001239909"/>
    </source>
</evidence>